<keyword evidence="3" id="KW-0653">Protein transport</keyword>
<feature type="domain" description="Exocyst complex subunit Exo70 C-terminal" evidence="5">
    <location>
        <begin position="299"/>
        <end position="682"/>
    </location>
</feature>
<evidence type="ECO:0000259" key="5">
    <source>
        <dbReference type="Pfam" id="PF03081"/>
    </source>
</evidence>
<keyword evidence="2 3" id="KW-0813">Transport</keyword>
<evidence type="ECO:0000256" key="1">
    <source>
        <dbReference type="ARBA" id="ARBA00006756"/>
    </source>
</evidence>
<dbReference type="Gene3D" id="1.20.1280.170">
    <property type="entry name" value="Exocyst complex component Exo70"/>
    <property type="match status" value="1"/>
</dbReference>
<sequence length="695" mass="79162">MEMDLSFKHGSFNKHSSNDSPTLSVTFNESPSTLHSQDESGLDKDIDNVEEDVPVEDQIQIDKVAEDIDEFTNVLSTTDDKSNPPQVPDSVETFSKIIESRISKYHSSANKFGKMNEEDAIFIDAVKRISKLADAFGEFPSTASTSSSLNRTSSVLQRAMTFLEEEFRALLEEPSSSSLVISPPTSARKHGSGTKILLKNVSSFSSHSNHSPHPKNEESTEADQEKFDFPGYSPETVMRMKEIATTMISAGYESECCQVYSIVRRSAFSDEMKKKLDFEKINMEDVHRMPWETLEKEISRWVKVVKACAQNLFPGERKLCTEVFSDHPLISRSLYSNLARAIVINLLDFAEAVSMTKRSAEKLFKFLDVHETLRDLALPDESDSCDNNQHELNAEITNVSQRIGEAAVNIFTDLETSIDNDVSRTPVPGGAVHPLTRYVMNYLKLASEYKETLEIIFTEHEKLQESSPNEENVDSAGEEPQRHSVESNNSLHHSYGTVASTTPFSFQLVKVMQLLDKNLEEKSKLYRDVSLSYVFLMNNGRYILQRVKGSTEIHQVMGDYWCRKRSTTVRQFHKNYQRETWGKVLQILSHEGLMVGNKPNKLLLKERFKQFSMVFDDIHKTQSTWVVSDEQLQSELRVSITAVVIPAYRSFIGRFRQYLESSRNLSKYIKYQPDDIEILIEDLFGGIPTSMARRR</sequence>
<organism evidence="6 7">
    <name type="scientific">Lithospermum erythrorhizon</name>
    <name type="common">Purple gromwell</name>
    <name type="synonym">Lithospermum officinale var. erythrorhizon</name>
    <dbReference type="NCBI Taxonomy" id="34254"/>
    <lineage>
        <taxon>Eukaryota</taxon>
        <taxon>Viridiplantae</taxon>
        <taxon>Streptophyta</taxon>
        <taxon>Embryophyta</taxon>
        <taxon>Tracheophyta</taxon>
        <taxon>Spermatophyta</taxon>
        <taxon>Magnoliopsida</taxon>
        <taxon>eudicotyledons</taxon>
        <taxon>Gunneridae</taxon>
        <taxon>Pentapetalae</taxon>
        <taxon>asterids</taxon>
        <taxon>lamiids</taxon>
        <taxon>Boraginales</taxon>
        <taxon>Boraginaceae</taxon>
        <taxon>Boraginoideae</taxon>
        <taxon>Lithospermeae</taxon>
        <taxon>Lithospermum</taxon>
    </lineage>
</organism>
<comment type="caution">
    <text evidence="6">The sequence shown here is derived from an EMBL/GenBank/DDBJ whole genome shotgun (WGS) entry which is preliminary data.</text>
</comment>
<dbReference type="InterPro" id="IPR046364">
    <property type="entry name" value="Exo70_C"/>
</dbReference>
<accession>A0AAV3QQI9</accession>
<evidence type="ECO:0000313" key="6">
    <source>
        <dbReference type="EMBL" id="GAA0166369.1"/>
    </source>
</evidence>
<dbReference type="AlphaFoldDB" id="A0AAV3QQI9"/>
<evidence type="ECO:0000256" key="4">
    <source>
        <dbReference type="SAM" id="MobiDB-lite"/>
    </source>
</evidence>
<dbReference type="GO" id="GO:0006887">
    <property type="term" value="P:exocytosis"/>
    <property type="evidence" value="ECO:0007669"/>
    <property type="project" value="UniProtKB-KW"/>
</dbReference>
<feature type="compositionally biased region" description="Polar residues" evidence="4">
    <location>
        <begin position="13"/>
        <end position="35"/>
    </location>
</feature>
<dbReference type="InterPro" id="IPR016159">
    <property type="entry name" value="Cullin_repeat-like_dom_sf"/>
</dbReference>
<dbReference type="PANTHER" id="PTHR12542:SF176">
    <property type="entry name" value="EXOCYST SUBUNIT EXO70 FAMILY PROTEIN"/>
    <property type="match status" value="1"/>
</dbReference>
<feature type="compositionally biased region" description="Basic and acidic residues" evidence="4">
    <location>
        <begin position="36"/>
        <end position="47"/>
    </location>
</feature>
<protein>
    <recommendedName>
        <fullName evidence="3">Exocyst subunit Exo70 family protein</fullName>
    </recommendedName>
</protein>
<feature type="region of interest" description="Disordered" evidence="4">
    <location>
        <begin position="203"/>
        <end position="227"/>
    </location>
</feature>
<dbReference type="PANTHER" id="PTHR12542">
    <property type="entry name" value="EXOCYST COMPLEX PROTEIN EXO70"/>
    <property type="match status" value="1"/>
</dbReference>
<reference evidence="6 7" key="1">
    <citation type="submission" date="2024-01" db="EMBL/GenBank/DDBJ databases">
        <title>The complete chloroplast genome sequence of Lithospermum erythrorhizon: insights into the phylogenetic relationship among Boraginaceae species and the maternal lineages of purple gromwells.</title>
        <authorList>
            <person name="Okada T."/>
            <person name="Watanabe K."/>
        </authorList>
    </citation>
    <scope>NUCLEOTIDE SEQUENCE [LARGE SCALE GENOMIC DNA]</scope>
</reference>
<dbReference type="InterPro" id="IPR004140">
    <property type="entry name" value="Exo70"/>
</dbReference>
<comment type="similarity">
    <text evidence="1 3">Belongs to the EXO70 family.</text>
</comment>
<keyword evidence="3" id="KW-0268">Exocytosis</keyword>
<feature type="region of interest" description="Disordered" evidence="4">
    <location>
        <begin position="1"/>
        <end position="47"/>
    </location>
</feature>
<keyword evidence="7" id="KW-1185">Reference proteome</keyword>
<gene>
    <name evidence="6" type="ORF">LIER_21535</name>
</gene>
<name>A0AAV3QQI9_LITER</name>
<evidence type="ECO:0000256" key="2">
    <source>
        <dbReference type="ARBA" id="ARBA00022448"/>
    </source>
</evidence>
<dbReference type="FunFam" id="1.20.1280.170:FF:000003">
    <property type="entry name" value="Exocyst subunit Exo70 family protein"/>
    <property type="match status" value="1"/>
</dbReference>
<dbReference type="GO" id="GO:0000145">
    <property type="term" value="C:exocyst"/>
    <property type="evidence" value="ECO:0007669"/>
    <property type="project" value="InterPro"/>
</dbReference>
<dbReference type="GO" id="GO:0005546">
    <property type="term" value="F:phosphatidylinositol-4,5-bisphosphate binding"/>
    <property type="evidence" value="ECO:0007669"/>
    <property type="project" value="InterPro"/>
</dbReference>
<evidence type="ECO:0000256" key="3">
    <source>
        <dbReference type="RuleBase" id="RU365026"/>
    </source>
</evidence>
<feature type="region of interest" description="Disordered" evidence="4">
    <location>
        <begin position="461"/>
        <end position="489"/>
    </location>
</feature>
<comment type="function">
    <text evidence="3">Component of the exocyst complex.</text>
</comment>
<dbReference type="SUPFAM" id="SSF74788">
    <property type="entry name" value="Cullin repeat-like"/>
    <property type="match status" value="1"/>
</dbReference>
<proteinExistence type="inferred from homology"/>
<dbReference type="Pfam" id="PF20669">
    <property type="entry name" value="Exo70_N"/>
    <property type="match status" value="1"/>
</dbReference>
<dbReference type="Pfam" id="PF03081">
    <property type="entry name" value="Exo70_C"/>
    <property type="match status" value="1"/>
</dbReference>
<dbReference type="Proteomes" id="UP001454036">
    <property type="component" value="Unassembled WGS sequence"/>
</dbReference>
<dbReference type="EMBL" id="BAABME010005705">
    <property type="protein sequence ID" value="GAA0166369.1"/>
    <property type="molecule type" value="Genomic_DNA"/>
</dbReference>
<evidence type="ECO:0000313" key="7">
    <source>
        <dbReference type="Proteomes" id="UP001454036"/>
    </source>
</evidence>
<dbReference type="GO" id="GO:0015031">
    <property type="term" value="P:protein transport"/>
    <property type="evidence" value="ECO:0007669"/>
    <property type="project" value="UniProtKB-KW"/>
</dbReference>
<feature type="compositionally biased region" description="Basic and acidic residues" evidence="4">
    <location>
        <begin position="214"/>
        <end position="227"/>
    </location>
</feature>